<organism evidence="3 4">
    <name type="scientific">Clytia hemisphaerica</name>
    <dbReference type="NCBI Taxonomy" id="252671"/>
    <lineage>
        <taxon>Eukaryota</taxon>
        <taxon>Metazoa</taxon>
        <taxon>Cnidaria</taxon>
        <taxon>Hydrozoa</taxon>
        <taxon>Hydroidolina</taxon>
        <taxon>Leptothecata</taxon>
        <taxon>Obeliida</taxon>
        <taxon>Clytiidae</taxon>
        <taxon>Clytia</taxon>
    </lineage>
</organism>
<sequence>MEPIGKNPSGKFACVVCIEKNGDESQIVVPFNWIDEENKLVYWSSTIHARQEFDNCAPINTNWPTYPLVKKLVEGSHELCQQYWFEYSTSSGQDDSPVKNKNNPQQKTTAYKSYPDPPPKKGRSFSSCSKKPESPESPVKRKPDSLTKKSSNKSYPDPPPKKARSSPNSSCAKKTGTPESPVKRKPDSLTKRSQNKSYPDRPPNKGVYSPVGSFAKEPESPVKRKPDSLTKRSKSDRREDPPPNSAYNVPDSEDGEDENYWRASDTERTPPKETHFQITDSRDSNSNFLCSTRKSPRLALKNSPYARKSLGFNESSRDTGKRSNKDGPSSSKNKERYPLSTADYQRKTVKLLLDIKKYLKKNDGWNGNEKLYQRSSPARCDTLEQLIEFERSLSNQSEYEKLIDLLMTVGGNDARAILRRMLALLTTNKVLSSLNWDGTGNKTGFEATFPNLLEALQKCTIAKVKADDAVVKDRLQKILKDAPDREGGTRWAKKKENKK</sequence>
<proteinExistence type="predicted"/>
<evidence type="ECO:0000259" key="2">
    <source>
        <dbReference type="Pfam" id="PF16064"/>
    </source>
</evidence>
<evidence type="ECO:0000256" key="1">
    <source>
        <dbReference type="SAM" id="MobiDB-lite"/>
    </source>
</evidence>
<name>A0A7M5V7A2_9CNID</name>
<dbReference type="AlphaFoldDB" id="A0A7M5V7A2"/>
<reference evidence="3" key="1">
    <citation type="submission" date="2021-01" db="UniProtKB">
        <authorList>
            <consortium name="EnsemblMetazoa"/>
        </authorList>
    </citation>
    <scope>IDENTIFICATION</scope>
</reference>
<dbReference type="Proteomes" id="UP000594262">
    <property type="component" value="Unplaced"/>
</dbReference>
<feature type="compositionally biased region" description="Basic and acidic residues" evidence="1">
    <location>
        <begin position="216"/>
        <end position="230"/>
    </location>
</feature>
<dbReference type="RefSeq" id="XP_066933240.1">
    <property type="nucleotide sequence ID" value="XM_067077139.1"/>
</dbReference>
<dbReference type="InterPro" id="IPR032071">
    <property type="entry name" value="DUF4806"/>
</dbReference>
<protein>
    <recommendedName>
        <fullName evidence="2">DUF4806 domain-containing protein</fullName>
    </recommendedName>
</protein>
<dbReference type="EnsemblMetazoa" id="CLYHEMT004854.1">
    <property type="protein sequence ID" value="CLYHEMP004854.1"/>
    <property type="gene ID" value="CLYHEMG004854"/>
</dbReference>
<feature type="compositionally biased region" description="Polar residues" evidence="1">
    <location>
        <begin position="89"/>
        <end position="111"/>
    </location>
</feature>
<feature type="compositionally biased region" description="Polar residues" evidence="1">
    <location>
        <begin position="284"/>
        <end position="293"/>
    </location>
</feature>
<evidence type="ECO:0000313" key="3">
    <source>
        <dbReference type="EnsemblMetazoa" id="CLYHEMP004854.1"/>
    </source>
</evidence>
<feature type="compositionally biased region" description="Basic and acidic residues" evidence="1">
    <location>
        <begin position="315"/>
        <end position="325"/>
    </location>
</feature>
<feature type="domain" description="DUF4806" evidence="2">
    <location>
        <begin position="382"/>
        <end position="444"/>
    </location>
</feature>
<feature type="compositionally biased region" description="Basic and acidic residues" evidence="1">
    <location>
        <begin position="264"/>
        <end position="283"/>
    </location>
</feature>
<feature type="compositionally biased region" description="Basic and acidic residues" evidence="1">
    <location>
        <begin position="130"/>
        <end position="147"/>
    </location>
</feature>
<feature type="compositionally biased region" description="Basic and acidic residues" evidence="1">
    <location>
        <begin position="181"/>
        <end position="190"/>
    </location>
</feature>
<evidence type="ECO:0000313" key="4">
    <source>
        <dbReference type="Proteomes" id="UP000594262"/>
    </source>
</evidence>
<accession>A0A7M5V7A2</accession>
<dbReference type="OrthoDB" id="5989442at2759"/>
<dbReference type="GeneID" id="136820902"/>
<dbReference type="Pfam" id="PF16064">
    <property type="entry name" value="DUF4806"/>
    <property type="match status" value="1"/>
</dbReference>
<keyword evidence="4" id="KW-1185">Reference proteome</keyword>
<feature type="region of interest" description="Disordered" evidence="1">
    <location>
        <begin position="89"/>
        <end position="340"/>
    </location>
</feature>